<evidence type="ECO:0000256" key="1">
    <source>
        <dbReference type="SAM" id="MobiDB-lite"/>
    </source>
</evidence>
<reference evidence="2" key="2">
    <citation type="submission" date="2015-03" db="EMBL/GenBank/DDBJ databases">
        <authorList>
            <person name="Chow C.-E.T."/>
            <person name="Winget D.M."/>
            <person name="White R.A.III."/>
            <person name="Hallam S.J."/>
            <person name="Suttle C.A."/>
        </authorList>
    </citation>
    <scope>NUCLEOTIDE SEQUENCE</scope>
    <source>
        <strain evidence="2">Oxic1_7</strain>
    </source>
</reference>
<feature type="region of interest" description="Disordered" evidence="1">
    <location>
        <begin position="1"/>
        <end position="22"/>
    </location>
</feature>
<protein>
    <submittedName>
        <fullName evidence="2">Uncharacterized protein</fullName>
    </submittedName>
</protein>
<name>A0A0F7LA90_9VIRU</name>
<evidence type="ECO:0000313" key="2">
    <source>
        <dbReference type="EMBL" id="AKH48307.1"/>
    </source>
</evidence>
<accession>A0A0F7LA90</accession>
<organism evidence="2">
    <name type="scientific">uncultured marine virus</name>
    <dbReference type="NCBI Taxonomy" id="186617"/>
    <lineage>
        <taxon>Viruses</taxon>
        <taxon>environmental samples</taxon>
    </lineage>
</organism>
<feature type="compositionally biased region" description="Low complexity" evidence="1">
    <location>
        <begin position="10"/>
        <end position="22"/>
    </location>
</feature>
<dbReference type="EMBL" id="KR029602">
    <property type="protein sequence ID" value="AKH48307.1"/>
    <property type="molecule type" value="Genomic_DNA"/>
</dbReference>
<reference evidence="2" key="1">
    <citation type="journal article" date="2015" name="Front. Microbiol.">
        <title>Combining genomic sequencing methods to explore viral diversity and reveal potential virus-host interactions.</title>
        <authorList>
            <person name="Chow C.E."/>
            <person name="Winget D.M."/>
            <person name="White R.A.III."/>
            <person name="Hallam S.J."/>
            <person name="Suttle C.A."/>
        </authorList>
    </citation>
    <scope>NUCLEOTIDE SEQUENCE</scope>
    <source>
        <strain evidence="2">Oxic1_7</strain>
    </source>
</reference>
<sequence length="147" mass="15138">MLLEASVEYSNNTPTTSASTPKSSAATSLLSWKTTNSPAAGEPDIVIAEEYAETCKSSSVIQVSVTFCGVPTAVSIGLSFANPTPARSKSTVCVLDPPVVVQYSLNFTVPASQLAGVAQLNCVFCAVVVSKAKHEIIISLVASSLVA</sequence>
<proteinExistence type="predicted"/>